<keyword evidence="3" id="KW-1185">Reference proteome</keyword>
<evidence type="ECO:0000259" key="1">
    <source>
        <dbReference type="Pfam" id="PF12937"/>
    </source>
</evidence>
<proteinExistence type="predicted"/>
<reference evidence="2 3" key="1">
    <citation type="submission" date="2015-07" db="EMBL/GenBank/DDBJ databases">
        <authorList>
            <person name="Cajimat M.N.B."/>
            <person name="Milazzo M.L."/>
            <person name="Fulhorst C.F."/>
        </authorList>
    </citation>
    <scope>NUCLEOTIDE SEQUENCE [LARGE SCALE GENOMIC DNA]</scope>
    <source>
        <strain evidence="2">Single colony</strain>
    </source>
</reference>
<name>A0A0K3CDN4_RHOTO</name>
<dbReference type="SUPFAM" id="SSF52047">
    <property type="entry name" value="RNI-like"/>
    <property type="match status" value="1"/>
</dbReference>
<feature type="domain" description="F-box" evidence="1">
    <location>
        <begin position="13"/>
        <end position="58"/>
    </location>
</feature>
<sequence length="400" mass="44817">PLSPRPDLRDMPCRLPTEIFEAILTEDSLSPADLARCCLVNRSFADLARTRLYRDVTITKPQSMLTWSSEQTPEGMKMRTLRESRTCATCVRSLSIVSVDKWETPAARERLQSCISALLGHCLKLQSFHTSSTDTATHFLSSLTQTSTSRVLTGLSLPWCSIMWDLIRQQPSLTTLVLYREWSAMSTSTASRGGPILCQLKTLDFADTGGSPNASDFQALTQNSTTTLTALRLRLPFKRRGEERLFYDLSLFQCLLHLRITYNQAAFTEICADIFATIGSCPRLSRLTLDTYNRGDSWPVTTLIDSMPALPNLERLDLEPVTAWVPLTETDGSFLTAKYSSVRILGYPHSEFPRYWQDQDSVDAICAWCPAHGFEAVACGVPGDSLAEPLELMPDFWDCR</sequence>
<evidence type="ECO:0000313" key="3">
    <source>
        <dbReference type="Proteomes" id="UP000199069"/>
    </source>
</evidence>
<dbReference type="AlphaFoldDB" id="A0A0K3CDN4"/>
<dbReference type="EMBL" id="CWKI01000007">
    <property type="protein sequence ID" value="CTR07824.1"/>
    <property type="molecule type" value="Genomic_DNA"/>
</dbReference>
<dbReference type="InterPro" id="IPR032675">
    <property type="entry name" value="LRR_dom_sf"/>
</dbReference>
<evidence type="ECO:0000313" key="2">
    <source>
        <dbReference type="EMBL" id="CTR07824.1"/>
    </source>
</evidence>
<dbReference type="Pfam" id="PF12937">
    <property type="entry name" value="F-box-like"/>
    <property type="match status" value="1"/>
</dbReference>
<accession>A0A0K3CDN4</accession>
<protein>
    <submittedName>
        <fullName evidence="2">FGENESH: predicted gene_7.70 protein</fullName>
    </submittedName>
</protein>
<dbReference type="InterPro" id="IPR001810">
    <property type="entry name" value="F-box_dom"/>
</dbReference>
<organism evidence="2 3">
    <name type="scientific">Rhodotorula toruloides</name>
    <name type="common">Yeast</name>
    <name type="synonym">Rhodosporidium toruloides</name>
    <dbReference type="NCBI Taxonomy" id="5286"/>
    <lineage>
        <taxon>Eukaryota</taxon>
        <taxon>Fungi</taxon>
        <taxon>Dikarya</taxon>
        <taxon>Basidiomycota</taxon>
        <taxon>Pucciniomycotina</taxon>
        <taxon>Microbotryomycetes</taxon>
        <taxon>Sporidiobolales</taxon>
        <taxon>Sporidiobolaceae</taxon>
        <taxon>Rhodotorula</taxon>
    </lineage>
</organism>
<gene>
    <name evidence="2" type="primary">FGENESH: predicted gene_7.70</name>
    <name evidence="2" type="ORF">BN2166_0036850</name>
</gene>
<dbReference type="SUPFAM" id="SSF81383">
    <property type="entry name" value="F-box domain"/>
    <property type="match status" value="1"/>
</dbReference>
<feature type="non-terminal residue" evidence="2">
    <location>
        <position position="1"/>
    </location>
</feature>
<dbReference type="InterPro" id="IPR036047">
    <property type="entry name" value="F-box-like_dom_sf"/>
</dbReference>
<dbReference type="Proteomes" id="UP000199069">
    <property type="component" value="Unassembled WGS sequence"/>
</dbReference>
<dbReference type="Gene3D" id="3.80.10.10">
    <property type="entry name" value="Ribonuclease Inhibitor"/>
    <property type="match status" value="1"/>
</dbReference>